<protein>
    <submittedName>
        <fullName evidence="2">Uncharacterized protein</fullName>
    </submittedName>
</protein>
<dbReference type="OrthoDB" id="10625602at2759"/>
<accession>A0A3L8SP59</accession>
<feature type="compositionally biased region" description="Basic and acidic residues" evidence="1">
    <location>
        <begin position="25"/>
        <end position="36"/>
    </location>
</feature>
<dbReference type="EMBL" id="QUSF01000010">
    <property type="protein sequence ID" value="RLW05794.1"/>
    <property type="molecule type" value="Genomic_DNA"/>
</dbReference>
<keyword evidence="3" id="KW-1185">Reference proteome</keyword>
<dbReference type="Proteomes" id="UP000276834">
    <property type="component" value="Unassembled WGS sequence"/>
</dbReference>
<dbReference type="AlphaFoldDB" id="A0A3L8SP59"/>
<name>A0A3L8SP59_CHLGU</name>
<gene>
    <name evidence="2" type="ORF">DV515_00004741</name>
</gene>
<feature type="region of interest" description="Disordered" evidence="1">
    <location>
        <begin position="1"/>
        <end position="67"/>
    </location>
</feature>
<evidence type="ECO:0000313" key="3">
    <source>
        <dbReference type="Proteomes" id="UP000276834"/>
    </source>
</evidence>
<organism evidence="2 3">
    <name type="scientific">Chloebia gouldiae</name>
    <name type="common">Gouldian finch</name>
    <name type="synonym">Erythrura gouldiae</name>
    <dbReference type="NCBI Taxonomy" id="44316"/>
    <lineage>
        <taxon>Eukaryota</taxon>
        <taxon>Metazoa</taxon>
        <taxon>Chordata</taxon>
        <taxon>Craniata</taxon>
        <taxon>Vertebrata</taxon>
        <taxon>Euteleostomi</taxon>
        <taxon>Archelosauria</taxon>
        <taxon>Archosauria</taxon>
        <taxon>Dinosauria</taxon>
        <taxon>Saurischia</taxon>
        <taxon>Theropoda</taxon>
        <taxon>Coelurosauria</taxon>
        <taxon>Aves</taxon>
        <taxon>Neognathae</taxon>
        <taxon>Neoaves</taxon>
        <taxon>Telluraves</taxon>
        <taxon>Australaves</taxon>
        <taxon>Passeriformes</taxon>
        <taxon>Passeroidea</taxon>
        <taxon>Passeridae</taxon>
        <taxon>Chloebia</taxon>
    </lineage>
</organism>
<sequence length="67" mass="6873">MPGRNKATCGYGSPELAVGQQAAEGGRDAGGRSPHGDEEEERGGAGPGHNLGDPDIVKSPSDPKQYR</sequence>
<evidence type="ECO:0000256" key="1">
    <source>
        <dbReference type="SAM" id="MobiDB-lite"/>
    </source>
</evidence>
<evidence type="ECO:0000313" key="2">
    <source>
        <dbReference type="EMBL" id="RLW05794.1"/>
    </source>
</evidence>
<comment type="caution">
    <text evidence="2">The sequence shown here is derived from an EMBL/GenBank/DDBJ whole genome shotgun (WGS) entry which is preliminary data.</text>
</comment>
<proteinExistence type="predicted"/>
<reference evidence="2 3" key="1">
    <citation type="journal article" date="2018" name="Proc. R. Soc. B">
        <title>A non-coding region near Follistatin controls head colour polymorphism in the Gouldian finch.</title>
        <authorList>
            <person name="Toomey M.B."/>
            <person name="Marques C.I."/>
            <person name="Andrade P."/>
            <person name="Araujo P.M."/>
            <person name="Sabatino S."/>
            <person name="Gazda M.A."/>
            <person name="Afonso S."/>
            <person name="Lopes R.J."/>
            <person name="Corbo J.C."/>
            <person name="Carneiro M."/>
        </authorList>
    </citation>
    <scope>NUCLEOTIDE SEQUENCE [LARGE SCALE GENOMIC DNA]</scope>
    <source>
        <strain evidence="2">Red01</strain>
        <tissue evidence="2">Muscle</tissue>
    </source>
</reference>